<dbReference type="Pfam" id="PF00583">
    <property type="entry name" value="Acetyltransf_1"/>
    <property type="match status" value="1"/>
</dbReference>
<dbReference type="PANTHER" id="PTHR42791:SF2">
    <property type="entry name" value="N-ACETYLTRANSFERASE DOMAIN-CONTAINING PROTEIN"/>
    <property type="match status" value="1"/>
</dbReference>
<dbReference type="CDD" id="cd04301">
    <property type="entry name" value="NAT_SF"/>
    <property type="match status" value="1"/>
</dbReference>
<dbReference type="GO" id="GO:0016747">
    <property type="term" value="F:acyltransferase activity, transferring groups other than amino-acyl groups"/>
    <property type="evidence" value="ECO:0007669"/>
    <property type="project" value="InterPro"/>
</dbReference>
<dbReference type="Proteomes" id="UP001174936">
    <property type="component" value="Unassembled WGS sequence"/>
</dbReference>
<evidence type="ECO:0000313" key="2">
    <source>
        <dbReference type="EMBL" id="KAK0655548.1"/>
    </source>
</evidence>
<organism evidence="2 3">
    <name type="scientific">Cercophora newfieldiana</name>
    <dbReference type="NCBI Taxonomy" id="92897"/>
    <lineage>
        <taxon>Eukaryota</taxon>
        <taxon>Fungi</taxon>
        <taxon>Dikarya</taxon>
        <taxon>Ascomycota</taxon>
        <taxon>Pezizomycotina</taxon>
        <taxon>Sordariomycetes</taxon>
        <taxon>Sordariomycetidae</taxon>
        <taxon>Sordariales</taxon>
        <taxon>Lasiosphaeriaceae</taxon>
        <taxon>Cercophora</taxon>
    </lineage>
</organism>
<proteinExistence type="predicted"/>
<protein>
    <recommendedName>
        <fullName evidence="1">N-acetyltransferase domain-containing protein</fullName>
    </recommendedName>
</protein>
<dbReference type="InterPro" id="IPR052523">
    <property type="entry name" value="Trichothecene_AcTrans"/>
</dbReference>
<gene>
    <name evidence="2" type="ORF">B0T16DRAFT_440716</name>
</gene>
<dbReference type="PROSITE" id="PS51186">
    <property type="entry name" value="GNAT"/>
    <property type="match status" value="1"/>
</dbReference>
<name>A0AA39YN18_9PEZI</name>
<feature type="domain" description="N-acetyltransferase" evidence="1">
    <location>
        <begin position="64"/>
        <end position="209"/>
    </location>
</feature>
<dbReference type="PANTHER" id="PTHR42791">
    <property type="entry name" value="GNAT FAMILY ACETYLTRANSFERASE"/>
    <property type="match status" value="1"/>
</dbReference>
<comment type="caution">
    <text evidence="2">The sequence shown here is derived from an EMBL/GenBank/DDBJ whole genome shotgun (WGS) entry which is preliminary data.</text>
</comment>
<keyword evidence="3" id="KW-1185">Reference proteome</keyword>
<dbReference type="InterPro" id="IPR016181">
    <property type="entry name" value="Acyl_CoA_acyltransferase"/>
</dbReference>
<dbReference type="SUPFAM" id="SSF55729">
    <property type="entry name" value="Acyl-CoA N-acyltransferases (Nat)"/>
    <property type="match status" value="1"/>
</dbReference>
<dbReference type="Gene3D" id="3.40.630.30">
    <property type="match status" value="1"/>
</dbReference>
<reference evidence="2" key="1">
    <citation type="submission" date="2023-06" db="EMBL/GenBank/DDBJ databases">
        <title>Genome-scale phylogeny and comparative genomics of the fungal order Sordariales.</title>
        <authorList>
            <consortium name="Lawrence Berkeley National Laboratory"/>
            <person name="Hensen N."/>
            <person name="Bonometti L."/>
            <person name="Westerberg I."/>
            <person name="Brannstrom I.O."/>
            <person name="Guillou S."/>
            <person name="Cros-Aarteil S."/>
            <person name="Calhoun S."/>
            <person name="Haridas S."/>
            <person name="Kuo A."/>
            <person name="Mondo S."/>
            <person name="Pangilinan J."/>
            <person name="Riley R."/>
            <person name="Labutti K."/>
            <person name="Andreopoulos B."/>
            <person name="Lipzen A."/>
            <person name="Chen C."/>
            <person name="Yanf M."/>
            <person name="Daum C."/>
            <person name="Ng V."/>
            <person name="Clum A."/>
            <person name="Steindorff A."/>
            <person name="Ohm R."/>
            <person name="Martin F."/>
            <person name="Silar P."/>
            <person name="Natvig D."/>
            <person name="Lalanne C."/>
            <person name="Gautier V."/>
            <person name="Ament-Velasquez S.L."/>
            <person name="Kruys A."/>
            <person name="Hutchinson M.I."/>
            <person name="Powell A.J."/>
            <person name="Barry K."/>
            <person name="Miller A.N."/>
            <person name="Grigoriev I.V."/>
            <person name="Debuchy R."/>
            <person name="Gladieux P."/>
            <person name="Thoren M.H."/>
            <person name="Johannesson H."/>
        </authorList>
    </citation>
    <scope>NUCLEOTIDE SEQUENCE</scope>
    <source>
        <strain evidence="2">SMH2532-1</strain>
    </source>
</reference>
<dbReference type="InterPro" id="IPR000182">
    <property type="entry name" value="GNAT_dom"/>
</dbReference>
<evidence type="ECO:0000313" key="3">
    <source>
        <dbReference type="Proteomes" id="UP001174936"/>
    </source>
</evidence>
<sequence>MAIRLAKPADLAATSRIAFRGFSLSPWNPFYRPRAKQFPEDVQNSYLHEQQEALGNDRKIFSVIEVPAGEKQEIVGFAIWNLTASQPSKATPVKVDFVQFEDRSVDKYRGVLLWGATESAVERCFKDHMELDNMAVDPDHFRKGYGTLLCKHGMDIAAGDKVPIGIIAAKMGTYLYSSLGFKTKVQVTLADPRPGKEATVDFWVQKLENNSEDC</sequence>
<dbReference type="EMBL" id="JAULSV010000001">
    <property type="protein sequence ID" value="KAK0655548.1"/>
    <property type="molecule type" value="Genomic_DNA"/>
</dbReference>
<dbReference type="AlphaFoldDB" id="A0AA39YN18"/>
<accession>A0AA39YN18</accession>
<evidence type="ECO:0000259" key="1">
    <source>
        <dbReference type="PROSITE" id="PS51186"/>
    </source>
</evidence>